<evidence type="ECO:0000259" key="7">
    <source>
        <dbReference type="PROSITE" id="PS50011"/>
    </source>
</evidence>
<evidence type="ECO:0000256" key="6">
    <source>
        <dbReference type="SAM" id="MobiDB-lite"/>
    </source>
</evidence>
<dbReference type="Gene3D" id="1.10.510.10">
    <property type="entry name" value="Transferase(Phosphotransferase) domain 1"/>
    <property type="match status" value="1"/>
</dbReference>
<feature type="domain" description="Protein kinase" evidence="7">
    <location>
        <begin position="77"/>
        <end position="339"/>
    </location>
</feature>
<dbReference type="InterPro" id="IPR000719">
    <property type="entry name" value="Prot_kinase_dom"/>
</dbReference>
<dbReference type="SUPFAM" id="SSF56112">
    <property type="entry name" value="Protein kinase-like (PK-like)"/>
    <property type="match status" value="1"/>
</dbReference>
<evidence type="ECO:0000256" key="1">
    <source>
        <dbReference type="ARBA" id="ARBA00022679"/>
    </source>
</evidence>
<evidence type="ECO:0000256" key="3">
    <source>
        <dbReference type="ARBA" id="ARBA00022777"/>
    </source>
</evidence>
<dbReference type="PROSITE" id="PS00107">
    <property type="entry name" value="PROTEIN_KINASE_ATP"/>
    <property type="match status" value="1"/>
</dbReference>
<gene>
    <name evidence="8" type="primary">pknH_5</name>
    <name evidence="8" type="ORF">ElP_61790</name>
</gene>
<protein>
    <submittedName>
        <fullName evidence="8">Serine/threonine-protein kinase PknH</fullName>
        <ecNumber evidence="8">2.7.11.1</ecNumber>
    </submittedName>
</protein>
<keyword evidence="4 5" id="KW-0067">ATP-binding</keyword>
<dbReference type="Gene3D" id="3.30.200.20">
    <property type="entry name" value="Phosphorylase Kinase, domain 1"/>
    <property type="match status" value="1"/>
</dbReference>
<dbReference type="GO" id="GO:0004674">
    <property type="term" value="F:protein serine/threonine kinase activity"/>
    <property type="evidence" value="ECO:0007669"/>
    <property type="project" value="UniProtKB-EC"/>
</dbReference>
<dbReference type="KEGG" id="tpla:ElP_61790"/>
<evidence type="ECO:0000313" key="9">
    <source>
        <dbReference type="Proteomes" id="UP000317835"/>
    </source>
</evidence>
<organism evidence="8 9">
    <name type="scientific">Tautonia plasticadhaerens</name>
    <dbReference type="NCBI Taxonomy" id="2527974"/>
    <lineage>
        <taxon>Bacteria</taxon>
        <taxon>Pseudomonadati</taxon>
        <taxon>Planctomycetota</taxon>
        <taxon>Planctomycetia</taxon>
        <taxon>Isosphaerales</taxon>
        <taxon>Isosphaeraceae</taxon>
        <taxon>Tautonia</taxon>
    </lineage>
</organism>
<keyword evidence="9" id="KW-1185">Reference proteome</keyword>
<dbReference type="CDD" id="cd14014">
    <property type="entry name" value="STKc_PknB_like"/>
    <property type="match status" value="1"/>
</dbReference>
<dbReference type="Proteomes" id="UP000317835">
    <property type="component" value="Chromosome"/>
</dbReference>
<name>A0A518HBI6_9BACT</name>
<dbReference type="InterPro" id="IPR011009">
    <property type="entry name" value="Kinase-like_dom_sf"/>
</dbReference>
<dbReference type="AlphaFoldDB" id="A0A518HBI6"/>
<accession>A0A518HBI6</accession>
<feature type="region of interest" description="Disordered" evidence="6">
    <location>
        <begin position="407"/>
        <end position="427"/>
    </location>
</feature>
<dbReference type="InterPro" id="IPR017441">
    <property type="entry name" value="Protein_kinase_ATP_BS"/>
</dbReference>
<evidence type="ECO:0000313" key="8">
    <source>
        <dbReference type="EMBL" id="QDV38228.1"/>
    </source>
</evidence>
<reference evidence="8 9" key="1">
    <citation type="submission" date="2019-02" db="EMBL/GenBank/DDBJ databases">
        <title>Deep-cultivation of Planctomycetes and their phenomic and genomic characterization uncovers novel biology.</title>
        <authorList>
            <person name="Wiegand S."/>
            <person name="Jogler M."/>
            <person name="Boedeker C."/>
            <person name="Pinto D."/>
            <person name="Vollmers J."/>
            <person name="Rivas-Marin E."/>
            <person name="Kohn T."/>
            <person name="Peeters S.H."/>
            <person name="Heuer A."/>
            <person name="Rast P."/>
            <person name="Oberbeckmann S."/>
            <person name="Bunk B."/>
            <person name="Jeske O."/>
            <person name="Meyerdierks A."/>
            <person name="Storesund J.E."/>
            <person name="Kallscheuer N."/>
            <person name="Luecker S."/>
            <person name="Lage O.M."/>
            <person name="Pohl T."/>
            <person name="Merkel B.J."/>
            <person name="Hornburger P."/>
            <person name="Mueller R.-W."/>
            <person name="Bruemmer F."/>
            <person name="Labrenz M."/>
            <person name="Spormann A.M."/>
            <person name="Op den Camp H."/>
            <person name="Overmann J."/>
            <person name="Amann R."/>
            <person name="Jetten M.S.M."/>
            <person name="Mascher T."/>
            <person name="Medema M.H."/>
            <person name="Devos D.P."/>
            <person name="Kaster A.-K."/>
            <person name="Ovreas L."/>
            <person name="Rohde M."/>
            <person name="Galperin M.Y."/>
            <person name="Jogler C."/>
        </authorList>
    </citation>
    <scope>NUCLEOTIDE SEQUENCE [LARGE SCALE GENOMIC DNA]</scope>
    <source>
        <strain evidence="8 9">ElP</strain>
    </source>
</reference>
<keyword evidence="1 8" id="KW-0808">Transferase</keyword>
<evidence type="ECO:0000256" key="5">
    <source>
        <dbReference type="PROSITE-ProRule" id="PRU10141"/>
    </source>
</evidence>
<dbReference type="Pfam" id="PF00069">
    <property type="entry name" value="Pkinase"/>
    <property type="match status" value="1"/>
</dbReference>
<dbReference type="PANTHER" id="PTHR43289:SF34">
    <property type="entry name" value="SERINE_THREONINE-PROTEIN KINASE YBDM-RELATED"/>
    <property type="match status" value="1"/>
</dbReference>
<evidence type="ECO:0000256" key="4">
    <source>
        <dbReference type="ARBA" id="ARBA00022840"/>
    </source>
</evidence>
<dbReference type="EMBL" id="CP036426">
    <property type="protein sequence ID" value="QDV38228.1"/>
    <property type="molecule type" value="Genomic_DNA"/>
</dbReference>
<keyword evidence="3 8" id="KW-0418">Kinase</keyword>
<dbReference type="RefSeq" id="WP_197446495.1">
    <property type="nucleotide sequence ID" value="NZ_CP036426.1"/>
</dbReference>
<dbReference type="EC" id="2.7.11.1" evidence="8"/>
<dbReference type="PROSITE" id="PS50011">
    <property type="entry name" value="PROTEIN_KINASE_DOM"/>
    <property type="match status" value="1"/>
</dbReference>
<evidence type="ECO:0000256" key="2">
    <source>
        <dbReference type="ARBA" id="ARBA00022741"/>
    </source>
</evidence>
<proteinExistence type="predicted"/>
<feature type="binding site" evidence="5">
    <location>
        <position position="106"/>
    </location>
    <ligand>
        <name>ATP</name>
        <dbReference type="ChEBI" id="CHEBI:30616"/>
    </ligand>
</feature>
<dbReference type="GO" id="GO:0005524">
    <property type="term" value="F:ATP binding"/>
    <property type="evidence" value="ECO:0007669"/>
    <property type="project" value="UniProtKB-UniRule"/>
</dbReference>
<dbReference type="PANTHER" id="PTHR43289">
    <property type="entry name" value="MITOGEN-ACTIVATED PROTEIN KINASE KINASE KINASE 20-RELATED"/>
    <property type="match status" value="1"/>
</dbReference>
<sequence>MVVNPELSKFWQAAIRSGMLDADGLAYCLEGIAPERLTPRGLDRRLARQAVAIGRITPWQAQQLLLGRWKVLRIGKYELLRPIGSGGMGDVYLARDTTLDRKVAMKVLSGEQGRNPRAMARFDREARIAGQLQDEHLIRVFDFGDAAGARFLVMEYVDGESVSRLIEGHGALPPGAAAEVGLQVALGLEYLNLKGTLHRDVTPSNMLVDRGGTVKLADLGLAIDLDDAERLTREGSTIGTFDYLSPEQASNSRGIGIQSDLYSLGCSLYHMIAGQVPFPAPTLPEKLVAHRLTEPAPLSDLAPSCSPALDAVIRRMMHKAPEARYARPADVASALEPFASGSATLGRMVSMGGARTSASSPETVEAFIVQWLESDPEPELDEKPSAPVAHPATPEVFPVIYVEAGTATAGGSPGGPPPIGPGGRIGARRAEAKAQRPLAMIPGSLSRFVRRFAAGLGRRIGGRR</sequence>
<keyword evidence="2 5" id="KW-0547">Nucleotide-binding</keyword>